<organism evidence="1 2">
    <name type="scientific">Simiduia aestuariiviva</name>
    <dbReference type="NCBI Taxonomy" id="1510459"/>
    <lineage>
        <taxon>Bacteria</taxon>
        <taxon>Pseudomonadati</taxon>
        <taxon>Pseudomonadota</taxon>
        <taxon>Gammaproteobacteria</taxon>
        <taxon>Cellvibrionales</taxon>
        <taxon>Cellvibrionaceae</taxon>
        <taxon>Simiduia</taxon>
    </lineage>
</organism>
<dbReference type="InterPro" id="IPR029033">
    <property type="entry name" value="His_PPase_superfam"/>
</dbReference>
<dbReference type="RefSeq" id="WP_183910100.1">
    <property type="nucleotide sequence ID" value="NZ_JACHXZ010000002.1"/>
</dbReference>
<dbReference type="Proteomes" id="UP000559987">
    <property type="component" value="Unassembled WGS sequence"/>
</dbReference>
<proteinExistence type="predicted"/>
<dbReference type="InterPro" id="IPR004449">
    <property type="entry name" value="SixA"/>
</dbReference>
<sequence>MKIWVLRHGEAQAQAATDAERELTHHGRMQVQAQARRWGAHMAPTHIWVSPFVRAQQTAAVWSDALITLPDVTPATVDWLMPEAAVSQVVDQLSLCDEGSEILLVSHQPLVSELVAYFTGEAAWACSMGTAYLAELTLPLAARGLADHHAIHAPNLSEL</sequence>
<dbReference type="AlphaFoldDB" id="A0A839ULS6"/>
<gene>
    <name evidence="1" type="ORF">FHS30_001817</name>
</gene>
<reference evidence="1 2" key="1">
    <citation type="submission" date="2020-08" db="EMBL/GenBank/DDBJ databases">
        <title>Genomic Encyclopedia of Type Strains, Phase III (KMG-III): the genomes of soil and plant-associated and newly described type strains.</title>
        <authorList>
            <person name="Whitman W."/>
        </authorList>
    </citation>
    <scope>NUCLEOTIDE SEQUENCE [LARGE SCALE GENOMIC DNA]</scope>
    <source>
        <strain evidence="1 2">CECT 8571</strain>
    </source>
</reference>
<evidence type="ECO:0000313" key="2">
    <source>
        <dbReference type="Proteomes" id="UP000559987"/>
    </source>
</evidence>
<name>A0A839ULS6_9GAMM</name>
<dbReference type="SUPFAM" id="SSF53254">
    <property type="entry name" value="Phosphoglycerate mutase-like"/>
    <property type="match status" value="1"/>
</dbReference>
<dbReference type="NCBIfam" id="TIGR00249">
    <property type="entry name" value="sixA"/>
    <property type="match status" value="1"/>
</dbReference>
<dbReference type="Gene3D" id="3.40.50.1240">
    <property type="entry name" value="Phosphoglycerate mutase-like"/>
    <property type="match status" value="1"/>
</dbReference>
<dbReference type="CDD" id="cd07067">
    <property type="entry name" value="HP_PGM_like"/>
    <property type="match status" value="1"/>
</dbReference>
<protein>
    <submittedName>
        <fullName evidence="1">Phosphohistidine phosphatase</fullName>
        <ecNumber evidence="1">3.1.3.-</ecNumber>
    </submittedName>
</protein>
<dbReference type="InterPro" id="IPR013078">
    <property type="entry name" value="His_Pase_superF_clade-1"/>
</dbReference>
<dbReference type="GO" id="GO:0101006">
    <property type="term" value="F:protein histidine phosphatase activity"/>
    <property type="evidence" value="ECO:0007669"/>
    <property type="project" value="InterPro"/>
</dbReference>
<comment type="caution">
    <text evidence="1">The sequence shown here is derived from an EMBL/GenBank/DDBJ whole genome shotgun (WGS) entry which is preliminary data.</text>
</comment>
<evidence type="ECO:0000313" key="1">
    <source>
        <dbReference type="EMBL" id="MBB3168633.1"/>
    </source>
</evidence>
<accession>A0A839ULS6</accession>
<dbReference type="GO" id="GO:0005737">
    <property type="term" value="C:cytoplasm"/>
    <property type="evidence" value="ECO:0007669"/>
    <property type="project" value="InterPro"/>
</dbReference>
<keyword evidence="1" id="KW-0378">Hydrolase</keyword>
<dbReference type="SMART" id="SM00855">
    <property type="entry name" value="PGAM"/>
    <property type="match status" value="1"/>
</dbReference>
<dbReference type="EMBL" id="JACHXZ010000002">
    <property type="protein sequence ID" value="MBB3168633.1"/>
    <property type="molecule type" value="Genomic_DNA"/>
</dbReference>
<dbReference type="EC" id="3.1.3.-" evidence="1"/>
<dbReference type="Pfam" id="PF00300">
    <property type="entry name" value="His_Phos_1"/>
    <property type="match status" value="1"/>
</dbReference>
<keyword evidence="2" id="KW-1185">Reference proteome</keyword>